<comment type="catalytic activity">
    <reaction evidence="10">
        <text>L-seryl-[protein] + ATP = O-phospho-L-seryl-[protein] + ADP + H(+)</text>
        <dbReference type="Rhea" id="RHEA:17989"/>
        <dbReference type="Rhea" id="RHEA-COMP:9863"/>
        <dbReference type="Rhea" id="RHEA-COMP:11604"/>
        <dbReference type="ChEBI" id="CHEBI:15378"/>
        <dbReference type="ChEBI" id="CHEBI:29999"/>
        <dbReference type="ChEBI" id="CHEBI:30616"/>
        <dbReference type="ChEBI" id="CHEBI:83421"/>
        <dbReference type="ChEBI" id="CHEBI:456216"/>
        <dbReference type="EC" id="2.7.11.1"/>
    </reaction>
</comment>
<dbReference type="FunFam" id="3.30.200.20:FF:000060">
    <property type="entry name" value="Serine/threonine-protein kinase isoform 1"/>
    <property type="match status" value="1"/>
</dbReference>
<keyword evidence="4" id="KW-0597">Phosphoprotein</keyword>
<gene>
    <name evidence="13" type="ORF">Godav_018509</name>
</gene>
<keyword evidence="8" id="KW-0067">ATP-binding</keyword>
<sequence>MVMEDTESCGSKANDTPPLQSQKQRLKFDVYNEVLRRLRRSDKEEADRPGFDHQLWTHFDRLPTRYALDVNVERAEDVLMHQRLLHLAHDHANRLAMEVRLVQVQSTSDGNSPSEESAQSSRKSSNRQSIHPPPAFGSSPNLGSLADQDGDNSEHGNSHFSRPMHEITFSTEDKPKLLSQYALGSVWVLGTSNWKLIVLWLLLTALLAEIGLNIQEAHAFSTVDGYSLDVFVVDGWPYEETEQLKDALEKDLLKIEVFLPTIKVIMECHGVSSICKAYSSLALNKQSWLKQLPTSPTKGQETRTKGDQNYVAIPNDGSDVWEIDPRHLKFENKVASGSYGDLYKGTYCSQDVAIKVLKPERVDTDIQKDFAQEVFIMRKVRHKNVVQFIGACTKPPTLCIVTEFMCGGSVYDYLHKQKGVFKLPSLLKVAIDVSKGMNYLHQNDIIHRDLKAANLLMDENEVVKVADFGVARVKVQSGVMTAETGTYRWMAPEVIEHKPYDHKADVFSFGIMLWELLTGKLPYEYLTPLQAAVGVVQKGLRPTVPKNTNPKLTQLLERCWQQDPTLRPDFSEIIGILQQISEVGDEGKSSGGFFSALRKAAK</sequence>
<evidence type="ECO:0000256" key="8">
    <source>
        <dbReference type="ARBA" id="ARBA00022840"/>
    </source>
</evidence>
<dbReference type="Gene3D" id="3.30.200.20">
    <property type="entry name" value="Phosphorylase Kinase, domain 1"/>
    <property type="match status" value="1"/>
</dbReference>
<dbReference type="FunFam" id="1.10.510.10:FF:000316">
    <property type="entry name" value="serine/threonine-protein kinase HT1"/>
    <property type="match status" value="1"/>
</dbReference>
<keyword evidence="5" id="KW-0808">Transferase</keyword>
<reference evidence="13 14" key="1">
    <citation type="journal article" date="2019" name="Genome Biol. Evol.">
        <title>Insights into the evolution of the New World diploid cottons (Gossypium, subgenus Houzingenia) based on genome sequencing.</title>
        <authorList>
            <person name="Grover C.E."/>
            <person name="Arick M.A. 2nd"/>
            <person name="Thrash A."/>
            <person name="Conover J.L."/>
            <person name="Sanders W.S."/>
            <person name="Peterson D.G."/>
            <person name="Frelichowski J.E."/>
            <person name="Scheffler J.A."/>
            <person name="Scheffler B.E."/>
            <person name="Wendel J.F."/>
        </authorList>
    </citation>
    <scope>NUCLEOTIDE SEQUENCE [LARGE SCALE GENOMIC DNA]</scope>
    <source>
        <strain evidence="13">27</strain>
        <tissue evidence="13">Leaf</tissue>
    </source>
</reference>
<dbReference type="AlphaFoldDB" id="A0A7J8QXH1"/>
<feature type="compositionally biased region" description="Low complexity" evidence="11">
    <location>
        <begin position="111"/>
        <end position="129"/>
    </location>
</feature>
<keyword evidence="3" id="KW-0723">Serine/threonine-protein kinase</keyword>
<dbReference type="InterPro" id="IPR051681">
    <property type="entry name" value="Ser/Thr_Kinases-Pseudokinases"/>
</dbReference>
<evidence type="ECO:0000256" key="5">
    <source>
        <dbReference type="ARBA" id="ARBA00022679"/>
    </source>
</evidence>
<dbReference type="PRINTS" id="PR00109">
    <property type="entry name" value="TYRKINASE"/>
</dbReference>
<dbReference type="PANTHER" id="PTHR44329">
    <property type="entry name" value="SERINE/THREONINE-PROTEIN KINASE TNNI3K-RELATED"/>
    <property type="match status" value="1"/>
</dbReference>
<proteinExistence type="inferred from homology"/>
<feature type="compositionally biased region" description="Polar residues" evidence="11">
    <location>
        <begin position="8"/>
        <end position="23"/>
    </location>
</feature>
<evidence type="ECO:0000256" key="7">
    <source>
        <dbReference type="ARBA" id="ARBA00022777"/>
    </source>
</evidence>
<evidence type="ECO:0000256" key="4">
    <source>
        <dbReference type="ARBA" id="ARBA00022553"/>
    </source>
</evidence>
<evidence type="ECO:0000256" key="2">
    <source>
        <dbReference type="ARBA" id="ARBA00012513"/>
    </source>
</evidence>
<feature type="region of interest" description="Disordered" evidence="11">
    <location>
        <begin position="105"/>
        <end position="162"/>
    </location>
</feature>
<comment type="caution">
    <text evidence="13">The sequence shown here is derived from an EMBL/GenBank/DDBJ whole genome shotgun (WGS) entry which is preliminary data.</text>
</comment>
<evidence type="ECO:0000259" key="12">
    <source>
        <dbReference type="PROSITE" id="PS50011"/>
    </source>
</evidence>
<protein>
    <recommendedName>
        <fullName evidence="2">non-specific serine/threonine protein kinase</fullName>
        <ecNumber evidence="2">2.7.11.1</ecNumber>
    </recommendedName>
</protein>
<evidence type="ECO:0000256" key="11">
    <source>
        <dbReference type="SAM" id="MobiDB-lite"/>
    </source>
</evidence>
<dbReference type="InterPro" id="IPR000719">
    <property type="entry name" value="Prot_kinase_dom"/>
</dbReference>
<keyword evidence="14" id="KW-1185">Reference proteome</keyword>
<dbReference type="PROSITE" id="PS00108">
    <property type="entry name" value="PROTEIN_KINASE_ST"/>
    <property type="match status" value="1"/>
</dbReference>
<dbReference type="PROSITE" id="PS50011">
    <property type="entry name" value="PROTEIN_KINASE_DOM"/>
    <property type="match status" value="1"/>
</dbReference>
<dbReference type="Gene3D" id="1.10.510.10">
    <property type="entry name" value="Transferase(Phosphotransferase) domain 1"/>
    <property type="match status" value="1"/>
</dbReference>
<evidence type="ECO:0000256" key="1">
    <source>
        <dbReference type="ARBA" id="ARBA00010507"/>
    </source>
</evidence>
<evidence type="ECO:0000256" key="10">
    <source>
        <dbReference type="ARBA" id="ARBA00048679"/>
    </source>
</evidence>
<evidence type="ECO:0000313" key="14">
    <source>
        <dbReference type="Proteomes" id="UP000593561"/>
    </source>
</evidence>
<organism evidence="13 14">
    <name type="scientific">Gossypium davidsonii</name>
    <name type="common">Davidson's cotton</name>
    <name type="synonym">Gossypium klotzschianum subsp. davidsonii</name>
    <dbReference type="NCBI Taxonomy" id="34287"/>
    <lineage>
        <taxon>Eukaryota</taxon>
        <taxon>Viridiplantae</taxon>
        <taxon>Streptophyta</taxon>
        <taxon>Embryophyta</taxon>
        <taxon>Tracheophyta</taxon>
        <taxon>Spermatophyta</taxon>
        <taxon>Magnoliopsida</taxon>
        <taxon>eudicotyledons</taxon>
        <taxon>Gunneridae</taxon>
        <taxon>Pentapetalae</taxon>
        <taxon>rosids</taxon>
        <taxon>malvids</taxon>
        <taxon>Malvales</taxon>
        <taxon>Malvaceae</taxon>
        <taxon>Malvoideae</taxon>
        <taxon>Gossypium</taxon>
    </lineage>
</organism>
<comment type="catalytic activity">
    <reaction evidence="9">
        <text>L-threonyl-[protein] + ATP = O-phospho-L-threonyl-[protein] + ADP + H(+)</text>
        <dbReference type="Rhea" id="RHEA:46608"/>
        <dbReference type="Rhea" id="RHEA-COMP:11060"/>
        <dbReference type="Rhea" id="RHEA-COMP:11605"/>
        <dbReference type="ChEBI" id="CHEBI:15378"/>
        <dbReference type="ChEBI" id="CHEBI:30013"/>
        <dbReference type="ChEBI" id="CHEBI:30616"/>
        <dbReference type="ChEBI" id="CHEBI:61977"/>
        <dbReference type="ChEBI" id="CHEBI:456216"/>
        <dbReference type="EC" id="2.7.11.1"/>
    </reaction>
</comment>
<dbReference type="PANTHER" id="PTHR44329:SF128">
    <property type="entry name" value="SERINE_THREONINE-PROTEIN KINASE STY46"/>
    <property type="match status" value="1"/>
</dbReference>
<evidence type="ECO:0000256" key="9">
    <source>
        <dbReference type="ARBA" id="ARBA00047899"/>
    </source>
</evidence>
<dbReference type="InterPro" id="IPR001245">
    <property type="entry name" value="Ser-Thr/Tyr_kinase_cat_dom"/>
</dbReference>
<dbReference type="Proteomes" id="UP000593561">
    <property type="component" value="Unassembled WGS sequence"/>
</dbReference>
<dbReference type="InterPro" id="IPR008271">
    <property type="entry name" value="Ser/Thr_kinase_AS"/>
</dbReference>
<evidence type="ECO:0000313" key="13">
    <source>
        <dbReference type="EMBL" id="MBA0605983.1"/>
    </source>
</evidence>
<feature type="domain" description="Protein kinase" evidence="12">
    <location>
        <begin position="328"/>
        <end position="580"/>
    </location>
</feature>
<name>A0A7J8QXH1_GOSDV</name>
<keyword evidence="7" id="KW-0418">Kinase</keyword>
<dbReference type="EMBL" id="JABFAC010000002">
    <property type="protein sequence ID" value="MBA0605983.1"/>
    <property type="molecule type" value="Genomic_DNA"/>
</dbReference>
<feature type="region of interest" description="Disordered" evidence="11">
    <location>
        <begin position="1"/>
        <end position="23"/>
    </location>
</feature>
<dbReference type="Pfam" id="PF07714">
    <property type="entry name" value="PK_Tyr_Ser-Thr"/>
    <property type="match status" value="1"/>
</dbReference>
<dbReference type="EC" id="2.7.11.1" evidence="2"/>
<evidence type="ECO:0000256" key="3">
    <source>
        <dbReference type="ARBA" id="ARBA00022527"/>
    </source>
</evidence>
<dbReference type="GO" id="GO:0005524">
    <property type="term" value="F:ATP binding"/>
    <property type="evidence" value="ECO:0007669"/>
    <property type="project" value="UniProtKB-KW"/>
</dbReference>
<dbReference type="SUPFAM" id="SSF56112">
    <property type="entry name" value="Protein kinase-like (PK-like)"/>
    <property type="match status" value="1"/>
</dbReference>
<keyword evidence="6" id="KW-0547">Nucleotide-binding</keyword>
<dbReference type="SMART" id="SM00220">
    <property type="entry name" value="S_TKc"/>
    <property type="match status" value="1"/>
</dbReference>
<comment type="similarity">
    <text evidence="1">Belongs to the protein kinase superfamily. TKL Ser/Thr protein kinase family. RAF subfamily.</text>
</comment>
<accession>A0A7J8QXH1</accession>
<dbReference type="GO" id="GO:0004674">
    <property type="term" value="F:protein serine/threonine kinase activity"/>
    <property type="evidence" value="ECO:0007669"/>
    <property type="project" value="UniProtKB-KW"/>
</dbReference>
<dbReference type="InterPro" id="IPR011009">
    <property type="entry name" value="Kinase-like_dom_sf"/>
</dbReference>
<evidence type="ECO:0000256" key="6">
    <source>
        <dbReference type="ARBA" id="ARBA00022741"/>
    </source>
</evidence>
<dbReference type="CDD" id="cd13999">
    <property type="entry name" value="STKc_MAP3K-like"/>
    <property type="match status" value="1"/>
</dbReference>